<evidence type="ECO:0000256" key="9">
    <source>
        <dbReference type="ARBA" id="ARBA00023198"/>
    </source>
</evidence>
<comment type="subcellular location">
    <subcellularLocation>
        <location evidence="1">Cell membrane</location>
        <topology evidence="1">Single-pass type I membrane protein</topology>
    </subcellularLocation>
</comment>
<feature type="domain" description="SEFIR" evidence="13">
    <location>
        <begin position="612"/>
        <end position="767"/>
    </location>
</feature>
<evidence type="ECO:0000256" key="5">
    <source>
        <dbReference type="ARBA" id="ARBA00022989"/>
    </source>
</evidence>
<dbReference type="GO" id="GO:0005886">
    <property type="term" value="C:plasma membrane"/>
    <property type="evidence" value="ECO:0007669"/>
    <property type="project" value="UniProtKB-SubCell"/>
</dbReference>
<dbReference type="FunCoup" id="A0A6P5JWT2">
    <property type="interactions" value="815"/>
</dbReference>
<dbReference type="Pfam" id="PF15037">
    <property type="entry name" value="IL17_R_N"/>
    <property type="match status" value="1"/>
</dbReference>
<dbReference type="InterPro" id="IPR039465">
    <property type="entry name" value="IL-17_rcpt-like"/>
</dbReference>
<dbReference type="InterPro" id="IPR027841">
    <property type="entry name" value="IL-17_rcpt_C/E_N"/>
</dbReference>
<evidence type="ECO:0000256" key="8">
    <source>
        <dbReference type="ARBA" id="ARBA00023180"/>
    </source>
</evidence>
<reference evidence="15" key="1">
    <citation type="submission" date="2025-08" db="UniProtKB">
        <authorList>
            <consortium name="RefSeq"/>
        </authorList>
    </citation>
    <scope>IDENTIFICATION</scope>
    <source>
        <tissue evidence="15">Spleen</tissue>
    </source>
</reference>
<evidence type="ECO:0000256" key="7">
    <source>
        <dbReference type="ARBA" id="ARBA00023170"/>
    </source>
</evidence>
<dbReference type="Pfam" id="PF08357">
    <property type="entry name" value="SEFIR"/>
    <property type="match status" value="1"/>
</dbReference>
<evidence type="ECO:0000313" key="14">
    <source>
        <dbReference type="Proteomes" id="UP000515140"/>
    </source>
</evidence>
<dbReference type="GeneID" id="110204856"/>
<dbReference type="FunFam" id="3.40.50.11530:FF:000006">
    <property type="entry name" value="interleukin-17 receptor E isoform X2"/>
    <property type="match status" value="1"/>
</dbReference>
<accession>A0A6P5JWT2</accession>
<feature type="transmembrane region" description="Helical" evidence="12">
    <location>
        <begin position="577"/>
        <end position="597"/>
    </location>
</feature>
<dbReference type="PANTHER" id="PTHR15583:SF5">
    <property type="entry name" value="INTERLEUKIN-17 RECEPTOR E"/>
    <property type="match status" value="1"/>
</dbReference>
<dbReference type="InParanoid" id="A0A6P5JWT2"/>
<protein>
    <recommendedName>
        <fullName evidence="10">Interleukin-17 receptor E</fullName>
    </recommendedName>
</protein>
<evidence type="ECO:0000313" key="15">
    <source>
        <dbReference type="RefSeq" id="XP_020836651.1"/>
    </source>
</evidence>
<proteinExistence type="predicted"/>
<organism evidence="14 15">
    <name type="scientific">Phascolarctos cinereus</name>
    <name type="common">Koala</name>
    <dbReference type="NCBI Taxonomy" id="38626"/>
    <lineage>
        <taxon>Eukaryota</taxon>
        <taxon>Metazoa</taxon>
        <taxon>Chordata</taxon>
        <taxon>Craniata</taxon>
        <taxon>Vertebrata</taxon>
        <taxon>Euteleostomi</taxon>
        <taxon>Mammalia</taxon>
        <taxon>Metatheria</taxon>
        <taxon>Diprotodontia</taxon>
        <taxon>Phascolarctidae</taxon>
        <taxon>Phascolarctos</taxon>
    </lineage>
</organism>
<dbReference type="Proteomes" id="UP000515140">
    <property type="component" value="Unplaced"/>
</dbReference>
<evidence type="ECO:0000256" key="3">
    <source>
        <dbReference type="ARBA" id="ARBA00022692"/>
    </source>
</evidence>
<evidence type="ECO:0000259" key="13">
    <source>
        <dbReference type="PROSITE" id="PS51534"/>
    </source>
</evidence>
<evidence type="ECO:0000256" key="1">
    <source>
        <dbReference type="ARBA" id="ARBA00004251"/>
    </source>
</evidence>
<keyword evidence="8" id="KW-0325">Glycoprotein</keyword>
<dbReference type="CTD" id="132014"/>
<keyword evidence="9" id="KW-0395">Inflammatory response</keyword>
<sequence length="826" mass="92047">MKHRKPQETRNWEQNSFPEQALARKKRNVVWPAGEQLRRSFRADTGAGSGWSVLYRRGTPGSPSPAMQPCSQCADLSDAHGEPAARGSPRSLFASSHQPFWLFWEQVLSCELVGAPLFSIFPHESPALDLHQNGVLSKRSQCSLARRCPLCFHIQLALSMPGLRKPWLHFLMRKSPKSPKFQLCTRLRMPTAAQWKWLCDCCLARQGHRVAVSFPAVPSSGLRLKRTQFSLPEIADGTSQLPVSQGPRGPEFSFVLLLGERAVQVTAPLGPDISVRLCHQWVLECEELSSPFHKQETVSGGHTIQLPYEFLLPCLCIEAAYLHHDSVRRKQCPLKDQPEVYSMDFWRSVQFIDHSYQDQMAMILTLRCPVKLKASLCQKQSWHSPCEDLPNATVSSSEGWYVLEKVDLHPHLCFKFSLGNSTHVECPHRNASSWNVSMDIQYQRLVLHFSSRTPAAFSVAWCLPGVEHYDPQLPVYSVSQPNGSGPVKSDLIIPLQSFGGCVLVMNLSHIHPPPPYPTFILIVDPLLGRCGGQMSNILRSAFYVPMVSLRVRDGKGDEVGEPYPGLTFSGSVSHRHLGLLALGLLMGAALLVTILALNYQGLQRLLTGPGRPRPVLLLYSADSEAHRRLVGALAELLRVALGGGEDVILDLWEGERVARLGPLPWLCGAQARVAQERGTVLLLWSRTSSHLYRRWRAGAGPRCAQDPQDLFRAALSCYLHPGPGTAGGARPPLLAFFSKLCAKGDIPRPLRTLPRFRLLGDLPQLLRALGAEDALRAPAWLGLRPRPRPPPSERADWQCYLRNRLELCQRLEREAAQVELLSSDRG</sequence>
<keyword evidence="6 12" id="KW-0472">Membrane</keyword>
<keyword evidence="4" id="KW-0732">Signal</keyword>
<dbReference type="PANTHER" id="PTHR15583">
    <property type="entry name" value="INTERLEUKIN-17 RECEPTOR"/>
    <property type="match status" value="1"/>
</dbReference>
<dbReference type="InterPro" id="IPR013568">
    <property type="entry name" value="SEFIR_dom"/>
</dbReference>
<evidence type="ECO:0000256" key="11">
    <source>
        <dbReference type="SAM" id="MobiDB-lite"/>
    </source>
</evidence>
<dbReference type="RefSeq" id="XP_020836651.1">
    <property type="nucleotide sequence ID" value="XM_020980992.1"/>
</dbReference>
<evidence type="ECO:0000256" key="6">
    <source>
        <dbReference type="ARBA" id="ARBA00023136"/>
    </source>
</evidence>
<keyword evidence="5 12" id="KW-1133">Transmembrane helix</keyword>
<feature type="region of interest" description="Disordered" evidence="11">
    <location>
        <begin position="55"/>
        <end position="90"/>
    </location>
</feature>
<dbReference type="PROSITE" id="PS51534">
    <property type="entry name" value="SEFIR"/>
    <property type="match status" value="1"/>
</dbReference>
<dbReference type="AlphaFoldDB" id="A0A6P5JWT2"/>
<evidence type="ECO:0000256" key="12">
    <source>
        <dbReference type="SAM" id="Phobius"/>
    </source>
</evidence>
<dbReference type="GO" id="GO:0030368">
    <property type="term" value="F:interleukin-17 receptor activity"/>
    <property type="evidence" value="ECO:0007669"/>
    <property type="project" value="InterPro"/>
</dbReference>
<keyword evidence="3 12" id="KW-0812">Transmembrane</keyword>
<dbReference type="GO" id="GO:0006954">
    <property type="term" value="P:inflammatory response"/>
    <property type="evidence" value="ECO:0007669"/>
    <property type="project" value="UniProtKB-KW"/>
</dbReference>
<keyword evidence="2" id="KW-1003">Cell membrane</keyword>
<evidence type="ECO:0000256" key="4">
    <source>
        <dbReference type="ARBA" id="ARBA00022729"/>
    </source>
</evidence>
<evidence type="ECO:0000256" key="10">
    <source>
        <dbReference type="ARBA" id="ARBA00069303"/>
    </source>
</evidence>
<keyword evidence="7 15" id="KW-0675">Receptor</keyword>
<dbReference type="KEGG" id="pcw:110204856"/>
<dbReference type="Gene3D" id="3.40.50.11530">
    <property type="match status" value="1"/>
</dbReference>
<name>A0A6P5JWT2_PHACI</name>
<keyword evidence="14" id="KW-1185">Reference proteome</keyword>
<gene>
    <name evidence="15" type="primary">IL17RE</name>
</gene>
<evidence type="ECO:0000256" key="2">
    <source>
        <dbReference type="ARBA" id="ARBA00022475"/>
    </source>
</evidence>